<dbReference type="AlphaFoldDB" id="A0A0L8GFQ7"/>
<protein>
    <submittedName>
        <fullName evidence="1">Uncharacterized protein</fullName>
    </submittedName>
</protein>
<reference evidence="1" key="1">
    <citation type="submission" date="2015-07" db="EMBL/GenBank/DDBJ databases">
        <title>MeaNS - Measles Nucleotide Surveillance Program.</title>
        <authorList>
            <person name="Tran T."/>
            <person name="Druce J."/>
        </authorList>
    </citation>
    <scope>NUCLEOTIDE SEQUENCE</scope>
    <source>
        <strain evidence="1">UCB-OBI-ISO-001</strain>
        <tissue evidence="1">Gonad</tissue>
    </source>
</reference>
<gene>
    <name evidence="1" type="ORF">OCBIM_22034400mg</name>
</gene>
<accession>A0A0L8GFQ7</accession>
<evidence type="ECO:0000313" key="1">
    <source>
        <dbReference type="EMBL" id="KOF75664.1"/>
    </source>
</evidence>
<organism evidence="1">
    <name type="scientific">Octopus bimaculoides</name>
    <name type="common">California two-spotted octopus</name>
    <dbReference type="NCBI Taxonomy" id="37653"/>
    <lineage>
        <taxon>Eukaryota</taxon>
        <taxon>Metazoa</taxon>
        <taxon>Spiralia</taxon>
        <taxon>Lophotrochozoa</taxon>
        <taxon>Mollusca</taxon>
        <taxon>Cephalopoda</taxon>
        <taxon>Coleoidea</taxon>
        <taxon>Octopodiformes</taxon>
        <taxon>Octopoda</taxon>
        <taxon>Incirrata</taxon>
        <taxon>Octopodidae</taxon>
        <taxon>Octopus</taxon>
    </lineage>
</organism>
<sequence length="78" mass="9416">MCGLVCICKDVLVVSNEVEVNARTPAWIYSICKLRVFRGKRGKERKKVTVYICRCVRVRNEWKERERQTERYTYTNRK</sequence>
<name>A0A0L8GFQ7_OCTBM</name>
<proteinExistence type="predicted"/>
<dbReference type="EMBL" id="KQ422028">
    <property type="protein sequence ID" value="KOF75664.1"/>
    <property type="molecule type" value="Genomic_DNA"/>
</dbReference>